<sequence length="260" mass="29470">MTVIKNQLYADSHSTSGPAQDHLHMSLRNINVYKNSVWTLQCFEHFPKMHDQHLLGPLGGLHGGLHGRLHEGIVLGHLVSTRGIEVDKAKIYVNSSLSNPTFVREETHVRAYPPSTKLGASVQVNVQRVQLCTRSHPETTVSKQSHVVAYASQTMDSAQVNYTKTEKELLAIVFSLDKFRSYLLGSKVIVFSDHATLKYLLKKLDANPRLIRWMLLLQEFDLEIRDKKGAENTIVDHLSRLEKEVDPMPIQDEFPDVQIL</sequence>
<keyword evidence="5" id="KW-0378">Hydrolase</keyword>
<feature type="domain" description="Reverse transcriptase RNase H-like" evidence="7">
    <location>
        <begin position="142"/>
        <end position="220"/>
    </location>
</feature>
<dbReference type="CDD" id="cd09274">
    <property type="entry name" value="RNase_HI_RT_Ty3"/>
    <property type="match status" value="1"/>
</dbReference>
<proteinExistence type="predicted"/>
<name>A0A371FUG2_MUCPR</name>
<dbReference type="Proteomes" id="UP000257109">
    <property type="component" value="Unassembled WGS sequence"/>
</dbReference>
<evidence type="ECO:0000256" key="2">
    <source>
        <dbReference type="ARBA" id="ARBA00022695"/>
    </source>
</evidence>
<keyword evidence="4" id="KW-0255">Endonuclease</keyword>
<evidence type="ECO:0000313" key="9">
    <source>
        <dbReference type="Proteomes" id="UP000257109"/>
    </source>
</evidence>
<evidence type="ECO:0000313" key="8">
    <source>
        <dbReference type="EMBL" id="RDX81912.1"/>
    </source>
</evidence>
<keyword evidence="1" id="KW-0808">Transferase</keyword>
<dbReference type="EMBL" id="QJKJ01007793">
    <property type="protein sequence ID" value="RDX81912.1"/>
    <property type="molecule type" value="Genomic_DNA"/>
</dbReference>
<feature type="non-terminal residue" evidence="8">
    <location>
        <position position="1"/>
    </location>
</feature>
<keyword evidence="9" id="KW-1185">Reference proteome</keyword>
<dbReference type="Pfam" id="PF17917">
    <property type="entry name" value="RT_RNaseH"/>
    <property type="match status" value="1"/>
</dbReference>
<accession>A0A371FUG2</accession>
<dbReference type="OrthoDB" id="10055717at2759"/>
<evidence type="ECO:0000256" key="4">
    <source>
        <dbReference type="ARBA" id="ARBA00022759"/>
    </source>
</evidence>
<dbReference type="GO" id="GO:0004519">
    <property type="term" value="F:endonuclease activity"/>
    <property type="evidence" value="ECO:0007669"/>
    <property type="project" value="UniProtKB-KW"/>
</dbReference>
<dbReference type="InterPro" id="IPR041373">
    <property type="entry name" value="RT_RNaseH"/>
</dbReference>
<keyword evidence="3" id="KW-0540">Nuclease</keyword>
<dbReference type="InterPro" id="IPR043502">
    <property type="entry name" value="DNA/RNA_pol_sf"/>
</dbReference>
<dbReference type="GO" id="GO:0016787">
    <property type="term" value="F:hydrolase activity"/>
    <property type="evidence" value="ECO:0007669"/>
    <property type="project" value="UniProtKB-KW"/>
</dbReference>
<dbReference type="SUPFAM" id="SSF56672">
    <property type="entry name" value="DNA/RNA polymerases"/>
    <property type="match status" value="1"/>
</dbReference>
<evidence type="ECO:0000259" key="7">
    <source>
        <dbReference type="Pfam" id="PF17917"/>
    </source>
</evidence>
<comment type="caution">
    <text evidence="8">The sequence shown here is derived from an EMBL/GenBank/DDBJ whole genome shotgun (WGS) entry which is preliminary data.</text>
</comment>
<evidence type="ECO:0000256" key="3">
    <source>
        <dbReference type="ARBA" id="ARBA00022722"/>
    </source>
</evidence>
<keyword evidence="2" id="KW-0548">Nucleotidyltransferase</keyword>
<organism evidence="8 9">
    <name type="scientific">Mucuna pruriens</name>
    <name type="common">Velvet bean</name>
    <name type="synonym">Dolichos pruriens</name>
    <dbReference type="NCBI Taxonomy" id="157652"/>
    <lineage>
        <taxon>Eukaryota</taxon>
        <taxon>Viridiplantae</taxon>
        <taxon>Streptophyta</taxon>
        <taxon>Embryophyta</taxon>
        <taxon>Tracheophyta</taxon>
        <taxon>Spermatophyta</taxon>
        <taxon>Magnoliopsida</taxon>
        <taxon>eudicotyledons</taxon>
        <taxon>Gunneridae</taxon>
        <taxon>Pentapetalae</taxon>
        <taxon>rosids</taxon>
        <taxon>fabids</taxon>
        <taxon>Fabales</taxon>
        <taxon>Fabaceae</taxon>
        <taxon>Papilionoideae</taxon>
        <taxon>50 kb inversion clade</taxon>
        <taxon>NPAAA clade</taxon>
        <taxon>indigoferoid/millettioid clade</taxon>
        <taxon>Phaseoleae</taxon>
        <taxon>Mucuna</taxon>
    </lineage>
</organism>
<evidence type="ECO:0000256" key="6">
    <source>
        <dbReference type="ARBA" id="ARBA00022918"/>
    </source>
</evidence>
<protein>
    <submittedName>
        <fullName evidence="8">Retrovirus-related Pol polyprotein from transposon 17.6</fullName>
    </submittedName>
</protein>
<reference evidence="8" key="1">
    <citation type="submission" date="2018-05" db="EMBL/GenBank/DDBJ databases">
        <title>Draft genome of Mucuna pruriens seed.</title>
        <authorList>
            <person name="Nnadi N.E."/>
            <person name="Vos R."/>
            <person name="Hasami M.H."/>
            <person name="Devisetty U.K."/>
            <person name="Aguiy J.C."/>
        </authorList>
    </citation>
    <scope>NUCLEOTIDE SEQUENCE [LARGE SCALE GENOMIC DNA]</scope>
    <source>
        <strain evidence="8">JCA_2017</strain>
    </source>
</reference>
<keyword evidence="6" id="KW-0695">RNA-directed DNA polymerase</keyword>
<dbReference type="GO" id="GO:0003964">
    <property type="term" value="F:RNA-directed DNA polymerase activity"/>
    <property type="evidence" value="ECO:0007669"/>
    <property type="project" value="UniProtKB-KW"/>
</dbReference>
<gene>
    <name evidence="8" type="primary">pol</name>
    <name evidence="8" type="ORF">CR513_37347</name>
</gene>
<evidence type="ECO:0000256" key="1">
    <source>
        <dbReference type="ARBA" id="ARBA00022679"/>
    </source>
</evidence>
<dbReference type="PANTHER" id="PTHR34072">
    <property type="entry name" value="ENZYMATIC POLYPROTEIN-RELATED"/>
    <property type="match status" value="1"/>
</dbReference>
<dbReference type="PANTHER" id="PTHR34072:SF57">
    <property type="entry name" value="RNA-DIRECTED DNA POLYMERASE"/>
    <property type="match status" value="1"/>
</dbReference>
<evidence type="ECO:0000256" key="5">
    <source>
        <dbReference type="ARBA" id="ARBA00022801"/>
    </source>
</evidence>
<dbReference type="AlphaFoldDB" id="A0A371FUG2"/>